<evidence type="ECO:0000313" key="2">
    <source>
        <dbReference type="EMBL" id="CAE2295261.1"/>
    </source>
</evidence>
<dbReference type="SUPFAM" id="SSF50729">
    <property type="entry name" value="PH domain-like"/>
    <property type="match status" value="1"/>
</dbReference>
<dbReference type="Gene3D" id="1.25.40.10">
    <property type="entry name" value="Tetratricopeptide repeat domain"/>
    <property type="match status" value="2"/>
</dbReference>
<dbReference type="InterPro" id="IPR011990">
    <property type="entry name" value="TPR-like_helical_dom_sf"/>
</dbReference>
<name>A0A7S4KHL1_9EUKA</name>
<dbReference type="SMART" id="SM00671">
    <property type="entry name" value="SEL1"/>
    <property type="match status" value="6"/>
</dbReference>
<organism evidence="2">
    <name type="scientific">Paramoeba aestuarina</name>
    <dbReference type="NCBI Taxonomy" id="180227"/>
    <lineage>
        <taxon>Eukaryota</taxon>
        <taxon>Amoebozoa</taxon>
        <taxon>Discosea</taxon>
        <taxon>Flabellinia</taxon>
        <taxon>Dactylopodida</taxon>
        <taxon>Paramoebidae</taxon>
        <taxon>Paramoeba</taxon>
    </lineage>
</organism>
<dbReference type="InterPro" id="IPR001849">
    <property type="entry name" value="PH_domain"/>
</dbReference>
<dbReference type="Pfam" id="PF00169">
    <property type="entry name" value="PH"/>
    <property type="match status" value="1"/>
</dbReference>
<dbReference type="InterPro" id="IPR052748">
    <property type="entry name" value="ISR_Activator"/>
</dbReference>
<dbReference type="PROSITE" id="PS50003">
    <property type="entry name" value="PH_DOMAIN"/>
    <property type="match status" value="1"/>
</dbReference>
<evidence type="ECO:0000259" key="1">
    <source>
        <dbReference type="PROSITE" id="PS50003"/>
    </source>
</evidence>
<dbReference type="EMBL" id="HBKR01010472">
    <property type="protein sequence ID" value="CAE2295261.1"/>
    <property type="molecule type" value="Transcribed_RNA"/>
</dbReference>
<sequence>MEQHEQAFPGARRHTIVYDNQILGGPVVRKGGYLIKQGYERKSWKRRFFTLAGHNLHYFRDDNMTEKLGMIPLAGCRIVLQAALKSNCFSISHPHRRTYFLSADSDHQMEEWIRDILEVIGEIGDEDTLKSLQTYDLPGFDDLLLSKAEDFPEIKDLVYQNKGPKKCIRMQIARAEDLCLAKELLEKHLYCKVEVTLKSSSPNPGILEMVSPSFQAQNCPQLKLDYFFSLQQLKEEVSKVRISLHLTTKPRTKRFLEFHPTNSGAAVPPHPGSETDDFLGEVWLDPSKIIKSEKKSANSRWILKIPSSYRGDQDRHSHGVIYTAFSYMFLTPSEMDRLGKEKVSQAHFATAKQLFQLAADAKYAAAVCALGWWYCHGYGLPSEEYLGFELYQKAAAQGDKTAQNNVGYCYQYGIGVAQDDQLARHWYTRAIEQSDFLPSFVNLGLMLLDSDADGHPNPQKARGLFLKAAARGSPEGQNNLGYCFQTGTGGNSNSKEAYDLFCKAAKSGYPPAYHNLGQCYEFGLGIEESKEEAFKWYEKGAKAGHNESLLAVGLCYEKGIGTAKDEMKARKAFGEALGVAEKGPEVNMPL</sequence>
<dbReference type="InterPro" id="IPR006597">
    <property type="entry name" value="Sel1-like"/>
</dbReference>
<gene>
    <name evidence="2" type="ORF">NAES01612_LOCUS6954</name>
</gene>
<protein>
    <recommendedName>
        <fullName evidence="1">PH domain-containing protein</fullName>
    </recommendedName>
</protein>
<dbReference type="PANTHER" id="PTHR45011:SF1">
    <property type="entry name" value="DAP3-BINDING CELL DEATH ENHANCER 1"/>
    <property type="match status" value="1"/>
</dbReference>
<dbReference type="Gene3D" id="2.30.29.30">
    <property type="entry name" value="Pleckstrin-homology domain (PH domain)/Phosphotyrosine-binding domain (PTB)"/>
    <property type="match status" value="1"/>
</dbReference>
<dbReference type="GO" id="GO:0005547">
    <property type="term" value="F:phosphatidylinositol-3,4,5-trisphosphate binding"/>
    <property type="evidence" value="ECO:0007669"/>
    <property type="project" value="UniProtKB-ARBA"/>
</dbReference>
<dbReference type="InterPro" id="IPR011993">
    <property type="entry name" value="PH-like_dom_sf"/>
</dbReference>
<dbReference type="Pfam" id="PF08238">
    <property type="entry name" value="Sel1"/>
    <property type="match status" value="6"/>
</dbReference>
<dbReference type="PANTHER" id="PTHR45011">
    <property type="entry name" value="DAP3-BINDING CELL DEATH ENHANCER 1"/>
    <property type="match status" value="1"/>
</dbReference>
<reference evidence="2" key="1">
    <citation type="submission" date="2021-01" db="EMBL/GenBank/DDBJ databases">
        <authorList>
            <person name="Corre E."/>
            <person name="Pelletier E."/>
            <person name="Niang G."/>
            <person name="Scheremetjew M."/>
            <person name="Finn R."/>
            <person name="Kale V."/>
            <person name="Holt S."/>
            <person name="Cochrane G."/>
            <person name="Meng A."/>
            <person name="Brown T."/>
            <person name="Cohen L."/>
        </authorList>
    </citation>
    <scope>NUCLEOTIDE SEQUENCE</scope>
    <source>
        <strain evidence="2">SoJaBio B1-5/56/2</strain>
    </source>
</reference>
<dbReference type="AlphaFoldDB" id="A0A7S4KHL1"/>
<dbReference type="SMART" id="SM00233">
    <property type="entry name" value="PH"/>
    <property type="match status" value="1"/>
</dbReference>
<feature type="domain" description="PH" evidence="1">
    <location>
        <begin position="27"/>
        <end position="121"/>
    </location>
</feature>
<accession>A0A7S4KHL1</accession>
<proteinExistence type="predicted"/>
<dbReference type="FunFam" id="2.30.29.30:FF:000286">
    <property type="entry name" value="PH-protein kinase domain containing protein"/>
    <property type="match status" value="1"/>
</dbReference>
<dbReference type="SUPFAM" id="SSF81901">
    <property type="entry name" value="HCP-like"/>
    <property type="match status" value="2"/>
</dbReference>